<reference evidence="1" key="1">
    <citation type="submission" date="2018-03" db="EMBL/GenBank/DDBJ databases">
        <authorList>
            <person name="Guldener U."/>
        </authorList>
    </citation>
    <scope>NUCLEOTIDE SEQUENCE</scope>
</reference>
<name>A0AAE8N9J5_9PEZI</name>
<dbReference type="Proteomes" id="UP001187682">
    <property type="component" value="Unassembled WGS sequence"/>
</dbReference>
<protein>
    <submittedName>
        <fullName evidence="1">Uncharacterized protein</fullName>
    </submittedName>
</protein>
<evidence type="ECO:0000313" key="2">
    <source>
        <dbReference type="Proteomes" id="UP001187682"/>
    </source>
</evidence>
<accession>A0AAE8N9J5</accession>
<keyword evidence="2" id="KW-1185">Reference proteome</keyword>
<gene>
    <name evidence="1" type="ORF">DNG_10505</name>
</gene>
<sequence length="26" mass="3293">MAPFSITEFQPHNRYIDLKNKFRYYL</sequence>
<organism evidence="1 2">
    <name type="scientific">Cephalotrichum gorgonifer</name>
    <dbReference type="NCBI Taxonomy" id="2041049"/>
    <lineage>
        <taxon>Eukaryota</taxon>
        <taxon>Fungi</taxon>
        <taxon>Dikarya</taxon>
        <taxon>Ascomycota</taxon>
        <taxon>Pezizomycotina</taxon>
        <taxon>Sordariomycetes</taxon>
        <taxon>Hypocreomycetidae</taxon>
        <taxon>Microascales</taxon>
        <taxon>Microascaceae</taxon>
        <taxon>Cephalotrichum</taxon>
    </lineage>
</organism>
<comment type="caution">
    <text evidence="1">The sequence shown here is derived from an EMBL/GenBank/DDBJ whole genome shotgun (WGS) entry which is preliminary data.</text>
</comment>
<evidence type="ECO:0000313" key="1">
    <source>
        <dbReference type="EMBL" id="SPO07810.1"/>
    </source>
</evidence>
<dbReference type="EMBL" id="ONZQ02000047">
    <property type="protein sequence ID" value="SPO07810.1"/>
    <property type="molecule type" value="Genomic_DNA"/>
</dbReference>
<proteinExistence type="predicted"/>
<dbReference type="AlphaFoldDB" id="A0AAE8N9J5"/>